<dbReference type="SUPFAM" id="SSF46689">
    <property type="entry name" value="Homeodomain-like"/>
    <property type="match status" value="1"/>
</dbReference>
<evidence type="ECO:0000256" key="2">
    <source>
        <dbReference type="ARBA" id="ARBA00023125"/>
    </source>
</evidence>
<organism evidence="5 6">
    <name type="scientific">Pontibacillus chungwhensis</name>
    <dbReference type="NCBI Taxonomy" id="265426"/>
    <lineage>
        <taxon>Bacteria</taxon>
        <taxon>Bacillati</taxon>
        <taxon>Bacillota</taxon>
        <taxon>Bacilli</taxon>
        <taxon>Bacillales</taxon>
        <taxon>Bacillaceae</taxon>
        <taxon>Pontibacillus</taxon>
    </lineage>
</organism>
<dbReference type="Gene3D" id="1.10.357.10">
    <property type="entry name" value="Tetracycline Repressor, domain 2"/>
    <property type="match status" value="1"/>
</dbReference>
<dbReference type="RefSeq" id="WP_231416952.1">
    <property type="nucleotide sequence ID" value="NZ_CP126446.1"/>
</dbReference>
<evidence type="ECO:0000313" key="5">
    <source>
        <dbReference type="EMBL" id="WIF96685.1"/>
    </source>
</evidence>
<keyword evidence="1" id="KW-0678">Repressor</keyword>
<dbReference type="InterPro" id="IPR036271">
    <property type="entry name" value="Tet_transcr_reg_TetR-rel_C_sf"/>
</dbReference>
<dbReference type="EMBL" id="CP126446">
    <property type="protein sequence ID" value="WIF96685.1"/>
    <property type="molecule type" value="Genomic_DNA"/>
</dbReference>
<dbReference type="InterPro" id="IPR009057">
    <property type="entry name" value="Homeodomain-like_sf"/>
</dbReference>
<dbReference type="PANTHER" id="PTHR43479">
    <property type="entry name" value="ACREF/ENVCD OPERON REPRESSOR-RELATED"/>
    <property type="match status" value="1"/>
</dbReference>
<evidence type="ECO:0000313" key="6">
    <source>
        <dbReference type="Proteomes" id="UP001236652"/>
    </source>
</evidence>
<dbReference type="PROSITE" id="PS01081">
    <property type="entry name" value="HTH_TETR_1"/>
    <property type="match status" value="1"/>
</dbReference>
<dbReference type="PRINTS" id="PR00455">
    <property type="entry name" value="HTHTETR"/>
</dbReference>
<keyword evidence="2 3" id="KW-0238">DNA-binding</keyword>
<accession>A0ABY8UW82</accession>
<protein>
    <submittedName>
        <fullName evidence="5">TetR/AcrR family transcriptional regulator</fullName>
    </submittedName>
</protein>
<dbReference type="InterPro" id="IPR001647">
    <property type="entry name" value="HTH_TetR"/>
</dbReference>
<dbReference type="InterPro" id="IPR023772">
    <property type="entry name" value="DNA-bd_HTH_TetR-type_CS"/>
</dbReference>
<sequence>MAMQKSSEKRERILQAGIQTFAVNGYSTTTIKEVAKTAGVSYGTVFTYFENKEDLFKASVLEPLEEVKSVMFSIPHPSEHPAEQIKETIERQFRFFAQQTTYARMLQYVIGQPERFPDLFKELDQFSLHLREALRPLILKGQEKGELIQLEPNDISDSYLSFINGVRLTFIDSAEEMERWDTFIRQAYLLFGPSNP</sequence>
<dbReference type="InterPro" id="IPR050624">
    <property type="entry name" value="HTH-type_Tx_Regulator"/>
</dbReference>
<keyword evidence="6" id="KW-1185">Reference proteome</keyword>
<dbReference type="PANTHER" id="PTHR43479:SF11">
    <property type="entry name" value="ACREF_ENVCD OPERON REPRESSOR-RELATED"/>
    <property type="match status" value="1"/>
</dbReference>
<reference evidence="5 6" key="1">
    <citation type="submission" date="2023-05" db="EMBL/GenBank/DDBJ databases">
        <title>Comparative genomics reveals the evidence of polycyclic aromatic hydrocarbons degradation in moderately halophilic genus Pontibacillus.</title>
        <authorList>
            <person name="Yang H."/>
            <person name="Qian Z."/>
        </authorList>
    </citation>
    <scope>NUCLEOTIDE SEQUENCE [LARGE SCALE GENOMIC DNA]</scope>
    <source>
        <strain evidence="6">HN14</strain>
    </source>
</reference>
<feature type="DNA-binding region" description="H-T-H motif" evidence="3">
    <location>
        <begin position="30"/>
        <end position="49"/>
    </location>
</feature>
<gene>
    <name evidence="5" type="ORF">QNI29_13105</name>
</gene>
<dbReference type="PROSITE" id="PS50977">
    <property type="entry name" value="HTH_TETR_2"/>
    <property type="match status" value="1"/>
</dbReference>
<dbReference type="SUPFAM" id="SSF48498">
    <property type="entry name" value="Tetracyclin repressor-like, C-terminal domain"/>
    <property type="match status" value="1"/>
</dbReference>
<dbReference type="Proteomes" id="UP001236652">
    <property type="component" value="Chromosome"/>
</dbReference>
<name>A0ABY8UW82_9BACI</name>
<proteinExistence type="predicted"/>
<evidence type="ECO:0000259" key="4">
    <source>
        <dbReference type="PROSITE" id="PS50977"/>
    </source>
</evidence>
<dbReference type="Pfam" id="PF00440">
    <property type="entry name" value="TetR_N"/>
    <property type="match status" value="1"/>
</dbReference>
<feature type="domain" description="HTH tetR-type" evidence="4">
    <location>
        <begin position="7"/>
        <end position="67"/>
    </location>
</feature>
<evidence type="ECO:0000256" key="3">
    <source>
        <dbReference type="PROSITE-ProRule" id="PRU00335"/>
    </source>
</evidence>
<evidence type="ECO:0000256" key="1">
    <source>
        <dbReference type="ARBA" id="ARBA00022491"/>
    </source>
</evidence>